<dbReference type="GeneID" id="115468608"/>
<dbReference type="RefSeq" id="XP_030056293.1">
    <property type="nucleotide sequence ID" value="XM_030200433.1"/>
</dbReference>
<protein>
    <submittedName>
        <fullName evidence="9 10">Cytoskeleton-associated protein 2</fullName>
    </submittedName>
</protein>
<feature type="compositionally biased region" description="Polar residues" evidence="6">
    <location>
        <begin position="285"/>
        <end position="295"/>
    </location>
</feature>
<dbReference type="RefSeq" id="XP_030056292.1">
    <property type="nucleotide sequence ID" value="XM_030200432.1"/>
</dbReference>
<feature type="compositionally biased region" description="Polar residues" evidence="6">
    <location>
        <begin position="170"/>
        <end position="179"/>
    </location>
</feature>
<feature type="region of interest" description="Disordered" evidence="6">
    <location>
        <begin position="495"/>
        <end position="577"/>
    </location>
</feature>
<evidence type="ECO:0000256" key="1">
    <source>
        <dbReference type="ARBA" id="ARBA00004245"/>
    </source>
</evidence>
<evidence type="ECO:0000256" key="5">
    <source>
        <dbReference type="ARBA" id="ARBA00023212"/>
    </source>
</evidence>
<feature type="domain" description="Cytoskeleton-associated protein 2 C-terminal" evidence="7">
    <location>
        <begin position="327"/>
        <end position="666"/>
    </location>
</feature>
<dbReference type="PANTHER" id="PTHR16076:SF8">
    <property type="entry name" value="CYTOSKELETON-ASSOCIATED PROTEIN 2"/>
    <property type="match status" value="1"/>
</dbReference>
<evidence type="ECO:0000313" key="9">
    <source>
        <dbReference type="RefSeq" id="XP_030056290.1"/>
    </source>
</evidence>
<keyword evidence="8" id="KW-1185">Reference proteome</keyword>
<evidence type="ECO:0000313" key="12">
    <source>
        <dbReference type="RefSeq" id="XP_030056293.1"/>
    </source>
</evidence>
<feature type="compositionally biased region" description="Basic and acidic residues" evidence="6">
    <location>
        <begin position="544"/>
        <end position="575"/>
    </location>
</feature>
<evidence type="ECO:0000313" key="11">
    <source>
        <dbReference type="RefSeq" id="XP_030056292.1"/>
    </source>
</evidence>
<gene>
    <name evidence="9 10 11 12" type="primary">CKAP2</name>
</gene>
<comment type="subcellular location">
    <subcellularLocation>
        <location evidence="1">Cytoplasm</location>
        <location evidence="1">Cytoskeleton</location>
    </subcellularLocation>
</comment>
<organism evidence="8 11">
    <name type="scientific">Microcaecilia unicolor</name>
    <dbReference type="NCBI Taxonomy" id="1415580"/>
    <lineage>
        <taxon>Eukaryota</taxon>
        <taxon>Metazoa</taxon>
        <taxon>Chordata</taxon>
        <taxon>Craniata</taxon>
        <taxon>Vertebrata</taxon>
        <taxon>Euteleostomi</taxon>
        <taxon>Amphibia</taxon>
        <taxon>Gymnophiona</taxon>
        <taxon>Siphonopidae</taxon>
        <taxon>Microcaecilia</taxon>
    </lineage>
</organism>
<comment type="similarity">
    <text evidence="2">Belongs to the CKAP2 family.</text>
</comment>
<dbReference type="InterPro" id="IPR026165">
    <property type="entry name" value="CKAP2_fam"/>
</dbReference>
<dbReference type="OrthoDB" id="9945093at2759"/>
<keyword evidence="5" id="KW-0206">Cytoskeleton</keyword>
<dbReference type="InterPro" id="IPR029197">
    <property type="entry name" value="CKAP2_C"/>
</dbReference>
<keyword evidence="3" id="KW-0963">Cytoplasm</keyword>
<feature type="compositionally biased region" description="Polar residues" evidence="6">
    <location>
        <begin position="21"/>
        <end position="45"/>
    </location>
</feature>
<dbReference type="CTD" id="26586"/>
<dbReference type="AlphaFoldDB" id="A0A6P7XLM9"/>
<evidence type="ECO:0000313" key="8">
    <source>
        <dbReference type="Proteomes" id="UP000515156"/>
    </source>
</evidence>
<feature type="compositionally biased region" description="Polar residues" evidence="6">
    <location>
        <begin position="237"/>
        <end position="254"/>
    </location>
</feature>
<evidence type="ECO:0000256" key="4">
    <source>
        <dbReference type="ARBA" id="ARBA00022553"/>
    </source>
</evidence>
<dbReference type="RefSeq" id="XP_030056291.1">
    <property type="nucleotide sequence ID" value="XM_030200431.1"/>
</dbReference>
<feature type="region of interest" description="Disordered" evidence="6">
    <location>
        <begin position="1"/>
        <end position="64"/>
    </location>
</feature>
<dbReference type="Pfam" id="PF15297">
    <property type="entry name" value="CKAP2_C"/>
    <property type="match status" value="1"/>
</dbReference>
<dbReference type="GO" id="GO:0015630">
    <property type="term" value="C:microtubule cytoskeleton"/>
    <property type="evidence" value="ECO:0007669"/>
    <property type="project" value="TreeGrafter"/>
</dbReference>
<sequence>MKPLSLNSEDKENARKRPSWNRLTSTAQPVRSKAILSTKSAVSSEKNGHPPNSPLKGKTAFERRTQRVSLSQSFIQKRTLTEKQLIAEKLNSNDTLQKKPVLGVYRGKIIQSKVNSFRNTSVEAKKVPLESKTHQTTASKPEIKTRSVSVVVKGVKPKDTLPPKNGQAAKPNSNSAFSKSTEKQGVYTASLSVKGVKPKDTLPPKNGQTTKPNSNSEIKTRSVNVVVKGIKPKDTLSPKNGQAAKPNSNSVFSKSTEKQGMHTASLGVMAQKQSERNRLSKSVPPRNSRTSTVSGTKGAEIASKKVLDASTKTGPSISRVNLNEDHKVTVGNKTLRAKESAEERRARIAQWRVSKGRVIKRPPVQAPEVAQPKEEVPKEPPVQPFWITLLEEDEQGLFTEKVNKTIAECIKLIDQGCPQEEVLATLENLVQSVPDAKKLAKYWVCRARLEQQTGSIENVISICERAVQAGAQPVKELQNTLADLLKNNLLKSESGECAEEEKNLNDEERAEEVREHEVQEDSEQTSKAKSQSGRRRRKRGGQTMERKVELKGASKRREEEDVVKDFSGDHVSPEKENEESSVIKFSVHTTPYLQSVKKRIQFQDNDSTIGELKFLTPVRRSQRIERNRCHLPKMLQDHDPCVSSIEELSKLGAETDAFIYRRNSALKEMIIVGNER</sequence>
<evidence type="ECO:0000313" key="10">
    <source>
        <dbReference type="RefSeq" id="XP_030056291.1"/>
    </source>
</evidence>
<proteinExistence type="inferred from homology"/>
<feature type="compositionally biased region" description="Basic and acidic residues" evidence="6">
    <location>
        <begin position="500"/>
        <end position="519"/>
    </location>
</feature>
<keyword evidence="4" id="KW-0597">Phosphoprotein</keyword>
<dbReference type="KEGG" id="muo:115468608"/>
<evidence type="ECO:0000256" key="6">
    <source>
        <dbReference type="SAM" id="MobiDB-lite"/>
    </source>
</evidence>
<accession>A0A6P7XLM9</accession>
<reference evidence="9 10" key="1">
    <citation type="submission" date="2025-04" db="UniProtKB">
        <authorList>
            <consortium name="RefSeq"/>
        </authorList>
    </citation>
    <scope>IDENTIFICATION</scope>
</reference>
<feature type="region of interest" description="Disordered" evidence="6">
    <location>
        <begin position="127"/>
        <end position="299"/>
    </location>
</feature>
<dbReference type="Gene3D" id="1.25.40.430">
    <property type="match status" value="1"/>
</dbReference>
<evidence type="ECO:0000256" key="3">
    <source>
        <dbReference type="ARBA" id="ARBA00022490"/>
    </source>
</evidence>
<feature type="compositionally biased region" description="Polar residues" evidence="6">
    <location>
        <begin position="206"/>
        <end position="223"/>
    </location>
</feature>
<dbReference type="Proteomes" id="UP000515156">
    <property type="component" value="Chromosome 4"/>
</dbReference>
<name>A0A6P7XLM9_9AMPH</name>
<dbReference type="RefSeq" id="XP_030056290.1">
    <property type="nucleotide sequence ID" value="XM_030200430.1"/>
</dbReference>
<evidence type="ECO:0000259" key="7">
    <source>
        <dbReference type="Pfam" id="PF15297"/>
    </source>
</evidence>
<dbReference type="PANTHER" id="PTHR16076">
    <property type="entry name" value="CYTOSKELETON ASSOCIATED PROTEIN 2-RELATED"/>
    <property type="match status" value="1"/>
</dbReference>
<dbReference type="GO" id="GO:0007026">
    <property type="term" value="P:negative regulation of microtubule depolymerization"/>
    <property type="evidence" value="ECO:0007669"/>
    <property type="project" value="TreeGrafter"/>
</dbReference>
<evidence type="ECO:0000256" key="2">
    <source>
        <dbReference type="ARBA" id="ARBA00009468"/>
    </source>
</evidence>